<dbReference type="InParanoid" id="E4XDU0"/>
<dbReference type="EMBL" id="FN653040">
    <property type="protein sequence ID" value="CBY19329.1"/>
    <property type="molecule type" value="Genomic_DNA"/>
</dbReference>
<sequence>MVPSSGALKYSCYEYMNQERWNVPLGKCTFPKLPPSLEDTDFGLVSKEHTEILPEDCSRKCRRKMKKTGERRYKKRNKRSKRHLNMRRKL</sequence>
<keyword evidence="3" id="KW-1185">Reference proteome</keyword>
<protein>
    <submittedName>
        <fullName evidence="2">Uncharacterized protein</fullName>
    </submittedName>
</protein>
<evidence type="ECO:0000313" key="2">
    <source>
        <dbReference type="EMBL" id="CBY19329.1"/>
    </source>
</evidence>
<evidence type="ECO:0000313" key="3">
    <source>
        <dbReference type="Proteomes" id="UP000001307"/>
    </source>
</evidence>
<reference evidence="2" key="1">
    <citation type="journal article" date="2010" name="Science">
        <title>Plasticity of animal genome architecture unmasked by rapid evolution of a pelagic tunicate.</title>
        <authorList>
            <person name="Denoeud F."/>
            <person name="Henriet S."/>
            <person name="Mungpakdee S."/>
            <person name="Aury J.M."/>
            <person name="Da Silva C."/>
            <person name="Brinkmann H."/>
            <person name="Mikhaleva J."/>
            <person name="Olsen L.C."/>
            <person name="Jubin C."/>
            <person name="Canestro C."/>
            <person name="Bouquet J.M."/>
            <person name="Danks G."/>
            <person name="Poulain J."/>
            <person name="Campsteijn C."/>
            <person name="Adamski M."/>
            <person name="Cross I."/>
            <person name="Yadetie F."/>
            <person name="Muffato M."/>
            <person name="Louis A."/>
            <person name="Butcher S."/>
            <person name="Tsagkogeorga G."/>
            <person name="Konrad A."/>
            <person name="Singh S."/>
            <person name="Jensen M.F."/>
            <person name="Cong E.H."/>
            <person name="Eikeseth-Otteraa H."/>
            <person name="Noel B."/>
            <person name="Anthouard V."/>
            <person name="Porcel B.M."/>
            <person name="Kachouri-Lafond R."/>
            <person name="Nishino A."/>
            <person name="Ugolini M."/>
            <person name="Chourrout P."/>
            <person name="Nishida H."/>
            <person name="Aasland R."/>
            <person name="Huzurbazar S."/>
            <person name="Westhof E."/>
            <person name="Delsuc F."/>
            <person name="Lehrach H."/>
            <person name="Reinhardt R."/>
            <person name="Weissenbach J."/>
            <person name="Roy S.W."/>
            <person name="Artiguenave F."/>
            <person name="Postlethwait J.H."/>
            <person name="Manak J.R."/>
            <person name="Thompson E.M."/>
            <person name="Jaillon O."/>
            <person name="Du Pasquier L."/>
            <person name="Boudinot P."/>
            <person name="Liberles D.A."/>
            <person name="Volff J.N."/>
            <person name="Philippe H."/>
            <person name="Lenhard B."/>
            <person name="Roest Crollius H."/>
            <person name="Wincker P."/>
            <person name="Chourrout D."/>
        </authorList>
    </citation>
    <scope>NUCLEOTIDE SEQUENCE [LARGE SCALE GENOMIC DNA]</scope>
</reference>
<feature type="region of interest" description="Disordered" evidence="1">
    <location>
        <begin position="64"/>
        <end position="90"/>
    </location>
</feature>
<dbReference type="AlphaFoldDB" id="E4XDU0"/>
<name>E4XDU0_OIKDI</name>
<accession>E4XDU0</accession>
<evidence type="ECO:0000256" key="1">
    <source>
        <dbReference type="SAM" id="MobiDB-lite"/>
    </source>
</evidence>
<feature type="compositionally biased region" description="Basic residues" evidence="1">
    <location>
        <begin position="72"/>
        <end position="90"/>
    </location>
</feature>
<proteinExistence type="predicted"/>
<gene>
    <name evidence="2" type="ORF">GSOID_T00008339001</name>
</gene>
<organism evidence="2">
    <name type="scientific">Oikopleura dioica</name>
    <name type="common">Tunicate</name>
    <dbReference type="NCBI Taxonomy" id="34765"/>
    <lineage>
        <taxon>Eukaryota</taxon>
        <taxon>Metazoa</taxon>
        <taxon>Chordata</taxon>
        <taxon>Tunicata</taxon>
        <taxon>Appendicularia</taxon>
        <taxon>Copelata</taxon>
        <taxon>Oikopleuridae</taxon>
        <taxon>Oikopleura</taxon>
    </lineage>
</organism>
<dbReference type="Proteomes" id="UP000001307">
    <property type="component" value="Unassembled WGS sequence"/>
</dbReference>